<accession>A0A192ENU6</accession>
<gene>
    <name evidence="1" type="ORF">DS732_17050</name>
    <name evidence="2" type="ORF">J8F57_001836</name>
</gene>
<reference evidence="1 3" key="2">
    <citation type="submission" date="2018-08" db="EMBL/GenBank/DDBJ databases">
        <title>Complete genome sequencing and genomic characterization of five Escherichia coli strains co-producing MCR-1 and ESBLs from different origins in China.</title>
        <authorList>
            <person name="Bai L."/>
        </authorList>
    </citation>
    <scope>NUCLEOTIDE SEQUENCE [LARGE SCALE GENOMIC DNA]</scope>
    <source>
        <strain evidence="3">cq9</strain>
        <strain evidence="1">Cq9</strain>
    </source>
</reference>
<name>A0A192ENU6_ECOLX</name>
<dbReference type="AlphaFoldDB" id="A0A192ENU6"/>
<evidence type="ECO:0000313" key="1">
    <source>
        <dbReference type="EMBL" id="AXO07929.1"/>
    </source>
</evidence>
<organism evidence="1 3">
    <name type="scientific">Escherichia coli</name>
    <dbReference type="NCBI Taxonomy" id="562"/>
    <lineage>
        <taxon>Bacteria</taxon>
        <taxon>Pseudomonadati</taxon>
        <taxon>Pseudomonadota</taxon>
        <taxon>Gammaproteobacteria</taxon>
        <taxon>Enterobacterales</taxon>
        <taxon>Enterobacteriaceae</taxon>
        <taxon>Escherichia</taxon>
    </lineage>
</organism>
<dbReference type="Proteomes" id="UP000868636">
    <property type="component" value="Unassembled WGS sequence"/>
</dbReference>
<reference evidence="2" key="3">
    <citation type="submission" date="2021-03" db="EMBL/GenBank/DDBJ databases">
        <authorList>
            <consortium name="NCBI Pathogen Detection Project"/>
        </authorList>
    </citation>
    <scope>NUCLEOTIDE SEQUENCE</scope>
    <source>
        <strain evidence="2">SJP41</strain>
    </source>
</reference>
<evidence type="ECO:0000313" key="2">
    <source>
        <dbReference type="EMBL" id="HAZ7491644.1"/>
    </source>
</evidence>
<reference evidence="2" key="1">
    <citation type="journal article" date="2018" name="Genome Biol.">
        <title>SKESA: strategic k-mer extension for scrupulous assemblies.</title>
        <authorList>
            <person name="Souvorov A."/>
            <person name="Agarwala R."/>
            <person name="Lipman D.J."/>
        </authorList>
    </citation>
    <scope>NUCLEOTIDE SEQUENCE</scope>
    <source>
        <strain evidence="2">SJP41</strain>
    </source>
</reference>
<sequence>MHDDRYFKSMSHAENALTNSECLRQILLIWLDGLSDAPEDERESNLAGAFISLLDTVIVELNKAIEIHDKKINAE</sequence>
<dbReference type="EMBL" id="CP031546">
    <property type="protein sequence ID" value="AXO07929.1"/>
    <property type="molecule type" value="Genomic_DNA"/>
</dbReference>
<dbReference type="Proteomes" id="UP000256244">
    <property type="component" value="Chromosome"/>
</dbReference>
<dbReference type="EMBL" id="DADPIR010000010">
    <property type="protein sequence ID" value="HAZ7491644.1"/>
    <property type="molecule type" value="Genomic_DNA"/>
</dbReference>
<evidence type="ECO:0000313" key="3">
    <source>
        <dbReference type="Proteomes" id="UP000256244"/>
    </source>
</evidence>
<protein>
    <submittedName>
        <fullName evidence="1">Uncharacterized protein</fullName>
    </submittedName>
</protein>
<proteinExistence type="predicted"/>
<dbReference type="RefSeq" id="WP_000543626.1">
    <property type="nucleotide sequence ID" value="NZ_AP025675.1"/>
</dbReference>